<keyword evidence="2" id="KW-1185">Reference proteome</keyword>
<evidence type="ECO:0000313" key="2">
    <source>
        <dbReference type="Proteomes" id="UP000187735"/>
    </source>
</evidence>
<protein>
    <submittedName>
        <fullName evidence="1">Uncharacterized protein</fullName>
    </submittedName>
</protein>
<dbReference type="EMBL" id="CP017641">
    <property type="protein sequence ID" value="APZ92266.1"/>
    <property type="molecule type" value="Genomic_DNA"/>
</dbReference>
<organism evidence="1 2">
    <name type="scientific">Fuerstiella marisgermanici</name>
    <dbReference type="NCBI Taxonomy" id="1891926"/>
    <lineage>
        <taxon>Bacteria</taxon>
        <taxon>Pseudomonadati</taxon>
        <taxon>Planctomycetota</taxon>
        <taxon>Planctomycetia</taxon>
        <taxon>Planctomycetales</taxon>
        <taxon>Planctomycetaceae</taxon>
        <taxon>Fuerstiella</taxon>
    </lineage>
</organism>
<dbReference type="AlphaFoldDB" id="A0A1P8WDW5"/>
<dbReference type="STRING" id="1891926.Fuma_01876"/>
<gene>
    <name evidence="1" type="ORF">Fuma_01876</name>
</gene>
<accession>A0A1P8WDW5</accession>
<evidence type="ECO:0000313" key="1">
    <source>
        <dbReference type="EMBL" id="APZ92266.1"/>
    </source>
</evidence>
<dbReference type="KEGG" id="fmr:Fuma_01876"/>
<sequence>MVPPRGFLRYAKSDSGHTCRYCVSIFLGHPFRRFGEAWPDATSTDRFH</sequence>
<name>A0A1P8WDW5_9PLAN</name>
<dbReference type="Proteomes" id="UP000187735">
    <property type="component" value="Chromosome"/>
</dbReference>
<proteinExistence type="predicted"/>
<reference evidence="1 2" key="1">
    <citation type="journal article" date="2016" name="Front. Microbiol.">
        <title>Fuerstia marisgermanicae gen. nov., sp. nov., an Unusual Member of the Phylum Planctomycetes from the German Wadden Sea.</title>
        <authorList>
            <person name="Kohn T."/>
            <person name="Heuer A."/>
            <person name="Jogler M."/>
            <person name="Vollmers J."/>
            <person name="Boedeker C."/>
            <person name="Bunk B."/>
            <person name="Rast P."/>
            <person name="Borchert D."/>
            <person name="Glockner I."/>
            <person name="Freese H.M."/>
            <person name="Klenk H.P."/>
            <person name="Overmann J."/>
            <person name="Kaster A.K."/>
            <person name="Rohde M."/>
            <person name="Wiegand S."/>
            <person name="Jogler C."/>
        </authorList>
    </citation>
    <scope>NUCLEOTIDE SEQUENCE [LARGE SCALE GENOMIC DNA]</scope>
    <source>
        <strain evidence="1 2">NH11</strain>
    </source>
</reference>